<evidence type="ECO:0000313" key="1">
    <source>
        <dbReference type="EMBL" id="PQP99642.1"/>
    </source>
</evidence>
<sequence length="84" mass="9662">MACERLENPASTTFGDGVHETQRLVLTCSGLTPRWRNPNLVWSYTLFRETGVSFSRRMTIQISHINFDNCNFKSKSVIQKPLLD</sequence>
<comment type="caution">
    <text evidence="1">The sequence shown here is derived from an EMBL/GenBank/DDBJ whole genome shotgun (WGS) entry which is preliminary data.</text>
</comment>
<dbReference type="AlphaFoldDB" id="A0A314Y083"/>
<keyword evidence="2" id="KW-1185">Reference proteome</keyword>
<gene>
    <name evidence="1" type="ORF">Pyn_18170</name>
</gene>
<organism evidence="1 2">
    <name type="scientific">Prunus yedoensis var. nudiflora</name>
    <dbReference type="NCBI Taxonomy" id="2094558"/>
    <lineage>
        <taxon>Eukaryota</taxon>
        <taxon>Viridiplantae</taxon>
        <taxon>Streptophyta</taxon>
        <taxon>Embryophyta</taxon>
        <taxon>Tracheophyta</taxon>
        <taxon>Spermatophyta</taxon>
        <taxon>Magnoliopsida</taxon>
        <taxon>eudicotyledons</taxon>
        <taxon>Gunneridae</taxon>
        <taxon>Pentapetalae</taxon>
        <taxon>rosids</taxon>
        <taxon>fabids</taxon>
        <taxon>Rosales</taxon>
        <taxon>Rosaceae</taxon>
        <taxon>Amygdaloideae</taxon>
        <taxon>Amygdaleae</taxon>
        <taxon>Prunus</taxon>
    </lineage>
</organism>
<accession>A0A314Y083</accession>
<name>A0A314Y083_PRUYE</name>
<dbReference type="EMBL" id="PJQY01001787">
    <property type="protein sequence ID" value="PQP99642.1"/>
    <property type="molecule type" value="Genomic_DNA"/>
</dbReference>
<dbReference type="Proteomes" id="UP000250321">
    <property type="component" value="Unassembled WGS sequence"/>
</dbReference>
<reference evidence="1 2" key="1">
    <citation type="submission" date="2018-02" db="EMBL/GenBank/DDBJ databases">
        <title>Draft genome of wild Prunus yedoensis var. nudiflora.</title>
        <authorList>
            <person name="Baek S."/>
            <person name="Kim J.-H."/>
            <person name="Choi K."/>
            <person name="Kim G.-B."/>
            <person name="Cho A."/>
            <person name="Jang H."/>
            <person name="Shin C.-H."/>
            <person name="Yu H.-J."/>
            <person name="Mun J.-H."/>
        </authorList>
    </citation>
    <scope>NUCLEOTIDE SEQUENCE [LARGE SCALE GENOMIC DNA]</scope>
    <source>
        <strain evidence="2">cv. Jeju island</strain>
        <tissue evidence="1">Leaf</tissue>
    </source>
</reference>
<protein>
    <submittedName>
        <fullName evidence="1">Uncharacterized protein</fullName>
    </submittedName>
</protein>
<evidence type="ECO:0000313" key="2">
    <source>
        <dbReference type="Proteomes" id="UP000250321"/>
    </source>
</evidence>
<proteinExistence type="predicted"/>